<dbReference type="Proteomes" id="UP000324800">
    <property type="component" value="Unassembled WGS sequence"/>
</dbReference>
<sequence length="305" mass="35593">MRKYGENETLSGFSDYLFAGNYNTTMSYANLATLRRQICLRKLTSGRTVANEQGNLIGTNSLLNLQPLMRRAMLIPTQITNNFFIRIDIRQEQQSQQSYASHAHSQRHALSQFLQIFQQTTIIATIVRYQSAEEIEAQEVILSQSHICAISGKYQSLILNCTQLDYNHLSPRRIKNVERVNKVLLLGILRGKDVEKMIDQIKEELIRIGDKIMKRIEIKEHKDLGNVKQMKIREEEAKEEADVEETTLELIMQLRYIIMIITSSVQFHVLQLNQFRQLPQIQLHLIQFKAKLEFQLRNQQELLIH</sequence>
<dbReference type="AlphaFoldDB" id="A0A5J4UEY4"/>
<evidence type="ECO:0000313" key="1">
    <source>
        <dbReference type="EMBL" id="KAA6369198.1"/>
    </source>
</evidence>
<comment type="caution">
    <text evidence="1">The sequence shown here is derived from an EMBL/GenBank/DDBJ whole genome shotgun (WGS) entry which is preliminary data.</text>
</comment>
<protein>
    <submittedName>
        <fullName evidence="1">Uncharacterized protein</fullName>
    </submittedName>
</protein>
<proteinExistence type="predicted"/>
<name>A0A5J4UEY4_9EUKA</name>
<organism evidence="1 2">
    <name type="scientific">Streblomastix strix</name>
    <dbReference type="NCBI Taxonomy" id="222440"/>
    <lineage>
        <taxon>Eukaryota</taxon>
        <taxon>Metamonada</taxon>
        <taxon>Preaxostyla</taxon>
        <taxon>Oxymonadida</taxon>
        <taxon>Streblomastigidae</taxon>
        <taxon>Streblomastix</taxon>
    </lineage>
</organism>
<evidence type="ECO:0000313" key="2">
    <source>
        <dbReference type="Proteomes" id="UP000324800"/>
    </source>
</evidence>
<reference evidence="1 2" key="1">
    <citation type="submission" date="2019-03" db="EMBL/GenBank/DDBJ databases">
        <title>Single cell metagenomics reveals metabolic interactions within the superorganism composed of flagellate Streblomastix strix and complex community of Bacteroidetes bacteria on its surface.</title>
        <authorList>
            <person name="Treitli S.C."/>
            <person name="Kolisko M."/>
            <person name="Husnik F."/>
            <person name="Keeling P."/>
            <person name="Hampl V."/>
        </authorList>
    </citation>
    <scope>NUCLEOTIDE SEQUENCE [LARGE SCALE GENOMIC DNA]</scope>
    <source>
        <strain evidence="1">ST1C</strain>
    </source>
</reference>
<dbReference type="EMBL" id="SNRW01016601">
    <property type="protein sequence ID" value="KAA6369198.1"/>
    <property type="molecule type" value="Genomic_DNA"/>
</dbReference>
<accession>A0A5J4UEY4</accession>
<gene>
    <name evidence="1" type="ORF">EZS28_035276</name>
</gene>